<dbReference type="InterPro" id="IPR002547">
    <property type="entry name" value="tRNA-bd_dom"/>
</dbReference>
<dbReference type="AlphaFoldDB" id="A0A645JE84"/>
<evidence type="ECO:0000259" key="3">
    <source>
        <dbReference type="PROSITE" id="PS50886"/>
    </source>
</evidence>
<dbReference type="GO" id="GO:0004825">
    <property type="term" value="F:methionine-tRNA ligase activity"/>
    <property type="evidence" value="ECO:0007669"/>
    <property type="project" value="UniProtKB-EC"/>
</dbReference>
<gene>
    <name evidence="4" type="primary">metG_66</name>
    <name evidence="4" type="ORF">SDC9_209781</name>
</gene>
<comment type="caution">
    <text evidence="4">The sequence shown here is derived from an EMBL/GenBank/DDBJ whole genome shotgun (WGS) entry which is preliminary data.</text>
</comment>
<dbReference type="SUPFAM" id="SSF50249">
    <property type="entry name" value="Nucleic acid-binding proteins"/>
    <property type="match status" value="1"/>
</dbReference>
<proteinExistence type="predicted"/>
<sequence>MGKKVIVCTNLKPVMLRGLESNGMILSAVKGKKLSILTVDGDVIPAGGKVS</sequence>
<accession>A0A645JE84</accession>
<keyword evidence="2" id="KW-0694">RNA-binding</keyword>
<keyword evidence="4" id="KW-0436">Ligase</keyword>
<reference evidence="4" key="1">
    <citation type="submission" date="2019-08" db="EMBL/GenBank/DDBJ databases">
        <authorList>
            <person name="Kucharzyk K."/>
            <person name="Murdoch R.W."/>
            <person name="Higgins S."/>
            <person name="Loffler F."/>
        </authorList>
    </citation>
    <scope>NUCLEOTIDE SEQUENCE</scope>
</reference>
<dbReference type="EMBL" id="VSSQ01139469">
    <property type="protein sequence ID" value="MPN62035.1"/>
    <property type="molecule type" value="Genomic_DNA"/>
</dbReference>
<evidence type="ECO:0000313" key="4">
    <source>
        <dbReference type="EMBL" id="MPN62035.1"/>
    </source>
</evidence>
<organism evidence="4">
    <name type="scientific">bioreactor metagenome</name>
    <dbReference type="NCBI Taxonomy" id="1076179"/>
    <lineage>
        <taxon>unclassified sequences</taxon>
        <taxon>metagenomes</taxon>
        <taxon>ecological metagenomes</taxon>
    </lineage>
</organism>
<feature type="domain" description="TRNA-binding" evidence="3">
    <location>
        <begin position="1"/>
        <end position="51"/>
    </location>
</feature>
<dbReference type="PROSITE" id="PS50886">
    <property type="entry name" value="TRBD"/>
    <property type="match status" value="1"/>
</dbReference>
<evidence type="ECO:0000256" key="1">
    <source>
        <dbReference type="ARBA" id="ARBA00022555"/>
    </source>
</evidence>
<dbReference type="Gene3D" id="2.40.50.140">
    <property type="entry name" value="Nucleic acid-binding proteins"/>
    <property type="match status" value="1"/>
</dbReference>
<dbReference type="InterPro" id="IPR012340">
    <property type="entry name" value="NA-bd_OB-fold"/>
</dbReference>
<dbReference type="EC" id="6.1.1.10" evidence="4"/>
<keyword evidence="1" id="KW-0820">tRNA-binding</keyword>
<dbReference type="GO" id="GO:0000049">
    <property type="term" value="F:tRNA binding"/>
    <property type="evidence" value="ECO:0007669"/>
    <property type="project" value="UniProtKB-KW"/>
</dbReference>
<protein>
    <submittedName>
        <fullName evidence="4">Methionine--tRNA ligase</fullName>
        <ecNumber evidence="4">6.1.1.10</ecNumber>
    </submittedName>
</protein>
<evidence type="ECO:0000256" key="2">
    <source>
        <dbReference type="ARBA" id="ARBA00022884"/>
    </source>
</evidence>
<dbReference type="Pfam" id="PF01588">
    <property type="entry name" value="tRNA_bind"/>
    <property type="match status" value="1"/>
</dbReference>
<name>A0A645JE84_9ZZZZ</name>